<gene>
    <name evidence="4" type="ORF">C8D93_11071</name>
</gene>
<dbReference type="GO" id="GO:0009432">
    <property type="term" value="P:SOS response"/>
    <property type="evidence" value="ECO:0007669"/>
    <property type="project" value="TreeGrafter"/>
</dbReference>
<evidence type="ECO:0000259" key="3">
    <source>
        <dbReference type="PROSITE" id="PS50975"/>
    </source>
</evidence>
<dbReference type="Gene3D" id="3.30.1490.20">
    <property type="entry name" value="ATP-grasp fold, A domain"/>
    <property type="match status" value="1"/>
</dbReference>
<keyword evidence="2" id="KW-0067">ATP-binding</keyword>
<dbReference type="GO" id="GO:0046872">
    <property type="term" value="F:metal ion binding"/>
    <property type="evidence" value="ECO:0007669"/>
    <property type="project" value="InterPro"/>
</dbReference>
<proteinExistence type="predicted"/>
<dbReference type="Pfam" id="PF14401">
    <property type="entry name" value="RLAN"/>
    <property type="match status" value="1"/>
</dbReference>
<organism evidence="4 5">
    <name type="scientific">Sinimarinibacterium flocculans</name>
    <dbReference type="NCBI Taxonomy" id="985250"/>
    <lineage>
        <taxon>Bacteria</taxon>
        <taxon>Pseudomonadati</taxon>
        <taxon>Pseudomonadota</taxon>
        <taxon>Gammaproteobacteria</taxon>
        <taxon>Nevskiales</taxon>
        <taxon>Nevskiaceae</taxon>
        <taxon>Sinimarinibacterium</taxon>
    </lineage>
</organism>
<dbReference type="PANTHER" id="PTHR21621">
    <property type="entry name" value="RIBOSOMAL PROTEIN S6 MODIFICATION PROTEIN"/>
    <property type="match status" value="1"/>
</dbReference>
<feature type="domain" description="ATP-grasp" evidence="3">
    <location>
        <begin position="287"/>
        <end position="481"/>
    </location>
</feature>
<dbReference type="Proteomes" id="UP000248330">
    <property type="component" value="Unassembled WGS sequence"/>
</dbReference>
<dbReference type="SUPFAM" id="SSF56059">
    <property type="entry name" value="Glutathione synthetase ATP-binding domain-like"/>
    <property type="match status" value="1"/>
</dbReference>
<dbReference type="Pfam" id="PF08443">
    <property type="entry name" value="RimK"/>
    <property type="match status" value="1"/>
</dbReference>
<accession>A0A318E7S9</accession>
<evidence type="ECO:0000256" key="2">
    <source>
        <dbReference type="PROSITE-ProRule" id="PRU00409"/>
    </source>
</evidence>
<keyword evidence="1" id="KW-0464">Manganese</keyword>
<dbReference type="InterPro" id="IPR013651">
    <property type="entry name" value="ATP-grasp_RimK-type"/>
</dbReference>
<dbReference type="GO" id="GO:0018169">
    <property type="term" value="F:ribosomal S6-glutamic acid ligase activity"/>
    <property type="evidence" value="ECO:0007669"/>
    <property type="project" value="TreeGrafter"/>
</dbReference>
<evidence type="ECO:0000313" key="5">
    <source>
        <dbReference type="Proteomes" id="UP000248330"/>
    </source>
</evidence>
<dbReference type="GO" id="GO:0005737">
    <property type="term" value="C:cytoplasm"/>
    <property type="evidence" value="ECO:0007669"/>
    <property type="project" value="TreeGrafter"/>
</dbReference>
<protein>
    <submittedName>
        <fullName evidence="4">Glutathione synthase/RimK-type ligase-like ATP-grasp enzyme</fullName>
    </submittedName>
</protein>
<sequence>MSGIVVVDQRADWPVDIPGMEVVTAWDYLTHEMHTRARRVRVYNLCRSFAYQSTGYYVSLLAGARGHKPLPEITTIQDLKLAESPRIVNEEIEELMQRSLARIGSSEYVLNIYFGRSLAKRHERLASFLFNQFPAPLLQATFVYKGDEWRVEWVGPIALGEVPAAHHEFLYEAARDYFERKRSPRVRRESARYDLAILVNEDEKEPPSNARALKLFEKAAEDLGFDVEFIDKSDYGHVAEFDALFIRETTAVNHHTYRFARRAAREGLVVVDDPLSILRAANKVFLAQLMERHRIPQPKSMLIHSRNLKQVAETLGFPCVLKQPDSQFSRGVIKVESAAELKRKASDMLERSDLIIGQGFEPTEYDWRVGVLDGQPLYACRYFMAKDHWQVVKRAGNGAKVEGNHETLAIEDAPPQVVSIAVQAARAVGSGLYGVDLKQFGKVAKVIEVNDNPNIDHGVEDLVLKDALYRRIMEYFIRRLEARTRT</sequence>
<dbReference type="PANTHER" id="PTHR21621:SF0">
    <property type="entry name" value="BETA-CITRYLGLUTAMATE SYNTHASE B-RELATED"/>
    <property type="match status" value="1"/>
</dbReference>
<dbReference type="AlphaFoldDB" id="A0A318E7S9"/>
<keyword evidence="5" id="KW-1185">Reference proteome</keyword>
<dbReference type="InterPro" id="IPR025839">
    <property type="entry name" value="RLAN_dom"/>
</dbReference>
<dbReference type="PROSITE" id="PS50975">
    <property type="entry name" value="ATP_GRASP"/>
    <property type="match status" value="1"/>
</dbReference>
<dbReference type="EMBL" id="QICN01000010">
    <property type="protein sequence ID" value="PXV65253.1"/>
    <property type="molecule type" value="Genomic_DNA"/>
</dbReference>
<keyword evidence="2" id="KW-0547">Nucleotide-binding</keyword>
<reference evidence="4 5" key="1">
    <citation type="submission" date="2018-04" db="EMBL/GenBank/DDBJ databases">
        <title>Genomic Encyclopedia of Type Strains, Phase IV (KMG-IV): sequencing the most valuable type-strain genomes for metagenomic binning, comparative biology and taxonomic classification.</title>
        <authorList>
            <person name="Goeker M."/>
        </authorList>
    </citation>
    <scope>NUCLEOTIDE SEQUENCE [LARGE SCALE GENOMIC DNA]</scope>
    <source>
        <strain evidence="4 5">DSM 104150</strain>
    </source>
</reference>
<evidence type="ECO:0000313" key="4">
    <source>
        <dbReference type="EMBL" id="PXV65253.1"/>
    </source>
</evidence>
<dbReference type="InterPro" id="IPR011761">
    <property type="entry name" value="ATP-grasp"/>
</dbReference>
<dbReference type="GO" id="GO:0005524">
    <property type="term" value="F:ATP binding"/>
    <property type="evidence" value="ECO:0007669"/>
    <property type="project" value="UniProtKB-UniRule"/>
</dbReference>
<name>A0A318E7S9_9GAMM</name>
<dbReference type="Gene3D" id="3.30.470.20">
    <property type="entry name" value="ATP-grasp fold, B domain"/>
    <property type="match status" value="1"/>
</dbReference>
<dbReference type="InterPro" id="IPR013815">
    <property type="entry name" value="ATP_grasp_subdomain_1"/>
</dbReference>
<comment type="caution">
    <text evidence="4">The sequence shown here is derived from an EMBL/GenBank/DDBJ whole genome shotgun (WGS) entry which is preliminary data.</text>
</comment>
<evidence type="ECO:0000256" key="1">
    <source>
        <dbReference type="ARBA" id="ARBA00023211"/>
    </source>
</evidence>
<keyword evidence="4" id="KW-0436">Ligase</keyword>
<dbReference type="OrthoDB" id="9800957at2"/>
<dbReference type="RefSeq" id="WP_110266293.1">
    <property type="nucleotide sequence ID" value="NZ_CAKZQT010000018.1"/>
</dbReference>